<evidence type="ECO:0000256" key="8">
    <source>
        <dbReference type="ARBA" id="ARBA00022842"/>
    </source>
</evidence>
<evidence type="ECO:0000256" key="14">
    <source>
        <dbReference type="NCBIfam" id="TIGR00228"/>
    </source>
</evidence>
<dbReference type="GO" id="GO:0048476">
    <property type="term" value="C:Holliday junction resolvase complex"/>
    <property type="evidence" value="ECO:0007669"/>
    <property type="project" value="UniProtKB-UniRule"/>
</dbReference>
<dbReference type="AlphaFoldDB" id="A0A1G2B0V7"/>
<keyword evidence="11 13" id="KW-0234">DNA repair</keyword>
<dbReference type="GO" id="GO:0008821">
    <property type="term" value="F:crossover junction DNA endonuclease activity"/>
    <property type="evidence" value="ECO:0007669"/>
    <property type="project" value="UniProtKB-UniRule"/>
</dbReference>
<reference evidence="15 16" key="1">
    <citation type="journal article" date="2016" name="Nat. Commun.">
        <title>Thousands of microbial genomes shed light on interconnected biogeochemical processes in an aquifer system.</title>
        <authorList>
            <person name="Anantharaman K."/>
            <person name="Brown C.T."/>
            <person name="Hug L.A."/>
            <person name="Sharon I."/>
            <person name="Castelle C.J."/>
            <person name="Probst A.J."/>
            <person name="Thomas B.C."/>
            <person name="Singh A."/>
            <person name="Wilkins M.J."/>
            <person name="Karaoz U."/>
            <person name="Brodie E.L."/>
            <person name="Williams K.H."/>
            <person name="Hubbard S.S."/>
            <person name="Banfield J.F."/>
        </authorList>
    </citation>
    <scope>NUCLEOTIDE SEQUENCE [LARGE SCALE GENOMIC DNA]</scope>
</reference>
<keyword evidence="3 13" id="KW-0540">Nuclease</keyword>
<dbReference type="STRING" id="1798542.A3F54_02335"/>
<dbReference type="Proteomes" id="UP000176952">
    <property type="component" value="Unassembled WGS sequence"/>
</dbReference>
<keyword evidence="10 13" id="KW-0233">DNA recombination</keyword>
<dbReference type="InterPro" id="IPR012337">
    <property type="entry name" value="RNaseH-like_sf"/>
</dbReference>
<sequence>MKFTPTSKSKRILGIDPGVATTGFGVIDYAKGDTMWVDHGIITTKAHLPLADRLKQINDELTALCRTYQPYTAGVEKIFFAKNTKTAIDVAHARGVILLTLKQLGIYTHEFTPIQIKMTLTGYGQADKHQIQMMSKATLRLAEFPHPDDAADALAIAICTAQHLHAFESKI</sequence>
<organism evidence="15 16">
    <name type="scientific">Candidatus Kerfeldbacteria bacterium RIFCSPHIGHO2_12_FULL_48_17</name>
    <dbReference type="NCBI Taxonomy" id="1798542"/>
    <lineage>
        <taxon>Bacteria</taxon>
        <taxon>Candidatus Kerfeldiibacteriota</taxon>
    </lineage>
</organism>
<evidence type="ECO:0000256" key="5">
    <source>
        <dbReference type="ARBA" id="ARBA00022759"/>
    </source>
</evidence>
<evidence type="ECO:0000256" key="6">
    <source>
        <dbReference type="ARBA" id="ARBA00022763"/>
    </source>
</evidence>
<keyword evidence="9 13" id="KW-0238">DNA-binding</keyword>
<comment type="function">
    <text evidence="13">The RuvA-RuvB-RuvC complex processes Holliday junction (HJ) DNA during genetic recombination and DNA repair. Endonuclease that resolves HJ intermediates. Cleaves cruciform DNA by making single-stranded nicks across the HJ at symmetrical positions within the homologous arms, yielding a 5'-phosphate and a 3'-hydroxyl group; requires a central core of homology in the junction. The consensus cleavage sequence is 5'-(A/T)TT(C/G)-3'. Cleavage occurs on the 3'-side of the TT dinucleotide at the point of strand exchange. HJ branch migration catalyzed by RuvA-RuvB allows RuvC to scan DNA until it finds its consensus sequence, where it cleaves and resolves the cruciform DNA.</text>
</comment>
<dbReference type="InterPro" id="IPR002176">
    <property type="entry name" value="X-over_junc_endoDNase_RuvC"/>
</dbReference>
<keyword evidence="6 13" id="KW-0227">DNA damage</keyword>
<evidence type="ECO:0000256" key="2">
    <source>
        <dbReference type="ARBA" id="ARBA00022490"/>
    </source>
</evidence>
<gene>
    <name evidence="13" type="primary">ruvC</name>
    <name evidence="15" type="ORF">A3F54_02335</name>
</gene>
<comment type="similarity">
    <text evidence="1 13">Belongs to the RuvC family.</text>
</comment>
<dbReference type="Gene3D" id="3.30.420.10">
    <property type="entry name" value="Ribonuclease H-like superfamily/Ribonuclease H"/>
    <property type="match status" value="1"/>
</dbReference>
<dbReference type="EMBL" id="MHKD01000031">
    <property type="protein sequence ID" value="OGY82376.1"/>
    <property type="molecule type" value="Genomic_DNA"/>
</dbReference>
<dbReference type="InterPro" id="IPR036397">
    <property type="entry name" value="RNaseH_sf"/>
</dbReference>
<evidence type="ECO:0000256" key="3">
    <source>
        <dbReference type="ARBA" id="ARBA00022722"/>
    </source>
</evidence>
<dbReference type="NCBIfam" id="NF000711">
    <property type="entry name" value="PRK00039.2-1"/>
    <property type="match status" value="1"/>
</dbReference>
<dbReference type="HAMAP" id="MF_00034">
    <property type="entry name" value="RuvC"/>
    <property type="match status" value="1"/>
</dbReference>
<keyword evidence="2 13" id="KW-0963">Cytoplasm</keyword>
<dbReference type="GO" id="GO:0003677">
    <property type="term" value="F:DNA binding"/>
    <property type="evidence" value="ECO:0007669"/>
    <property type="project" value="UniProtKB-KW"/>
</dbReference>
<comment type="catalytic activity">
    <reaction evidence="12 13">
        <text>Endonucleolytic cleavage at a junction such as a reciprocal single-stranded crossover between two homologous DNA duplexes (Holliday junction).</text>
        <dbReference type="EC" id="3.1.21.10"/>
    </reaction>
</comment>
<comment type="subcellular location">
    <subcellularLocation>
        <location evidence="13">Cytoplasm</location>
    </subcellularLocation>
</comment>
<accession>A0A1G2B0V7</accession>
<keyword evidence="7 13" id="KW-0378">Hydrolase</keyword>
<keyword evidence="8 13" id="KW-0460">Magnesium</keyword>
<dbReference type="Pfam" id="PF02075">
    <property type="entry name" value="RuvC"/>
    <property type="match status" value="1"/>
</dbReference>
<feature type="binding site" evidence="13">
    <location>
        <position position="16"/>
    </location>
    <ligand>
        <name>Mg(2+)</name>
        <dbReference type="ChEBI" id="CHEBI:18420"/>
        <label>1</label>
    </ligand>
</feature>
<dbReference type="CDD" id="cd16962">
    <property type="entry name" value="RuvC"/>
    <property type="match status" value="1"/>
</dbReference>
<feature type="binding site" evidence="13">
    <location>
        <position position="76"/>
    </location>
    <ligand>
        <name>Mg(2+)</name>
        <dbReference type="ChEBI" id="CHEBI:18420"/>
        <label>2</label>
    </ligand>
</feature>
<comment type="subunit">
    <text evidence="13">Homodimer which binds Holliday junction (HJ) DNA. The HJ becomes 2-fold symmetrical on binding to RuvC with unstacked arms; it has a different conformation from HJ DNA in complex with RuvA. In the full resolvosome a probable DNA-RuvA(4)-RuvB(12)-RuvC(2) complex forms which resolves the HJ.</text>
</comment>
<dbReference type="GO" id="GO:0006310">
    <property type="term" value="P:DNA recombination"/>
    <property type="evidence" value="ECO:0007669"/>
    <property type="project" value="UniProtKB-UniRule"/>
</dbReference>
<dbReference type="PRINTS" id="PR00696">
    <property type="entry name" value="RSOLVASERUVC"/>
</dbReference>
<evidence type="ECO:0000256" key="4">
    <source>
        <dbReference type="ARBA" id="ARBA00022723"/>
    </source>
</evidence>
<feature type="active site" evidence="13">
    <location>
        <position position="76"/>
    </location>
</feature>
<dbReference type="InterPro" id="IPR020563">
    <property type="entry name" value="X-over_junc_endoDNase_Mg_BS"/>
</dbReference>
<comment type="caution">
    <text evidence="15">The sequence shown here is derived from an EMBL/GenBank/DDBJ whole genome shotgun (WGS) entry which is preliminary data.</text>
</comment>
<evidence type="ECO:0000256" key="7">
    <source>
        <dbReference type="ARBA" id="ARBA00022801"/>
    </source>
</evidence>
<dbReference type="PANTHER" id="PTHR30194">
    <property type="entry name" value="CROSSOVER JUNCTION ENDODEOXYRIBONUCLEASE RUVC"/>
    <property type="match status" value="1"/>
</dbReference>
<evidence type="ECO:0000256" key="9">
    <source>
        <dbReference type="ARBA" id="ARBA00023125"/>
    </source>
</evidence>
<dbReference type="FunFam" id="3.30.420.10:FF:000002">
    <property type="entry name" value="Crossover junction endodeoxyribonuclease RuvC"/>
    <property type="match status" value="1"/>
</dbReference>
<comment type="cofactor">
    <cofactor evidence="13">
        <name>Mg(2+)</name>
        <dbReference type="ChEBI" id="CHEBI:18420"/>
    </cofactor>
    <text evidence="13">Binds 2 Mg(2+) ion per subunit.</text>
</comment>
<keyword evidence="4 13" id="KW-0479">Metal-binding</keyword>
<dbReference type="PANTHER" id="PTHR30194:SF3">
    <property type="entry name" value="CROSSOVER JUNCTION ENDODEOXYRIBONUCLEASE RUVC"/>
    <property type="match status" value="1"/>
</dbReference>
<evidence type="ECO:0000313" key="16">
    <source>
        <dbReference type="Proteomes" id="UP000176952"/>
    </source>
</evidence>
<evidence type="ECO:0000256" key="1">
    <source>
        <dbReference type="ARBA" id="ARBA00009518"/>
    </source>
</evidence>
<feature type="active site" evidence="13">
    <location>
        <position position="149"/>
    </location>
</feature>
<protein>
    <recommendedName>
        <fullName evidence="13 14">Crossover junction endodeoxyribonuclease RuvC</fullName>
        <ecNumber evidence="13 14">3.1.21.10</ecNumber>
    </recommendedName>
    <alternativeName>
        <fullName evidence="13">Holliday junction nuclease RuvC</fullName>
    </alternativeName>
    <alternativeName>
        <fullName evidence="13">Holliday junction resolvase RuvC</fullName>
    </alternativeName>
</protein>
<evidence type="ECO:0000256" key="11">
    <source>
        <dbReference type="ARBA" id="ARBA00023204"/>
    </source>
</evidence>
<dbReference type="PROSITE" id="PS01321">
    <property type="entry name" value="RUVC"/>
    <property type="match status" value="1"/>
</dbReference>
<evidence type="ECO:0000256" key="10">
    <source>
        <dbReference type="ARBA" id="ARBA00023172"/>
    </source>
</evidence>
<dbReference type="EC" id="3.1.21.10" evidence="13 14"/>
<dbReference type="GO" id="GO:0000287">
    <property type="term" value="F:magnesium ion binding"/>
    <property type="evidence" value="ECO:0007669"/>
    <property type="project" value="UniProtKB-UniRule"/>
</dbReference>
<evidence type="ECO:0000313" key="15">
    <source>
        <dbReference type="EMBL" id="OGY82376.1"/>
    </source>
</evidence>
<dbReference type="NCBIfam" id="TIGR00228">
    <property type="entry name" value="ruvC"/>
    <property type="match status" value="1"/>
</dbReference>
<dbReference type="SUPFAM" id="SSF53098">
    <property type="entry name" value="Ribonuclease H-like"/>
    <property type="match status" value="1"/>
</dbReference>
<feature type="binding site" evidence="13">
    <location>
        <position position="149"/>
    </location>
    <ligand>
        <name>Mg(2+)</name>
        <dbReference type="ChEBI" id="CHEBI:18420"/>
        <label>1</label>
    </ligand>
</feature>
<evidence type="ECO:0000256" key="12">
    <source>
        <dbReference type="ARBA" id="ARBA00029354"/>
    </source>
</evidence>
<name>A0A1G2B0V7_9BACT</name>
<keyword evidence="5 13" id="KW-0255">Endonuclease</keyword>
<proteinExistence type="inferred from homology"/>
<dbReference type="GO" id="GO:0006281">
    <property type="term" value="P:DNA repair"/>
    <property type="evidence" value="ECO:0007669"/>
    <property type="project" value="UniProtKB-UniRule"/>
</dbReference>
<dbReference type="GO" id="GO:0005737">
    <property type="term" value="C:cytoplasm"/>
    <property type="evidence" value="ECO:0007669"/>
    <property type="project" value="UniProtKB-SubCell"/>
</dbReference>
<evidence type="ECO:0000256" key="13">
    <source>
        <dbReference type="HAMAP-Rule" id="MF_00034"/>
    </source>
</evidence>
<feature type="active site" evidence="13">
    <location>
        <position position="16"/>
    </location>
</feature>